<dbReference type="PANTHER" id="PTHR47165:SF4">
    <property type="entry name" value="OS03G0429900 PROTEIN"/>
    <property type="match status" value="1"/>
</dbReference>
<evidence type="ECO:0000256" key="8">
    <source>
        <dbReference type="ARBA" id="ARBA00023242"/>
    </source>
</evidence>
<dbReference type="AlphaFoldDB" id="A0AAV2HWV6"/>
<evidence type="ECO:0000256" key="1">
    <source>
        <dbReference type="ARBA" id="ARBA00004123"/>
    </source>
</evidence>
<dbReference type="InterPro" id="IPR007199">
    <property type="entry name" value="Rep_factor-A_N"/>
</dbReference>
<dbReference type="InterPro" id="IPR012340">
    <property type="entry name" value="NA-bd_OB-fold"/>
</dbReference>
<dbReference type="FunFam" id="2.40.50.140:FF:000090">
    <property type="entry name" value="Replication protein A subunit"/>
    <property type="match status" value="1"/>
</dbReference>
<evidence type="ECO:0000256" key="6">
    <source>
        <dbReference type="ARBA" id="ARBA00022833"/>
    </source>
</evidence>
<dbReference type="CDD" id="cd04476">
    <property type="entry name" value="RPA1_DBD_C"/>
    <property type="match status" value="1"/>
</dbReference>
<dbReference type="GO" id="GO:0008270">
    <property type="term" value="F:zinc ion binding"/>
    <property type="evidence" value="ECO:0007669"/>
    <property type="project" value="UniProtKB-KW"/>
</dbReference>
<comment type="subunit">
    <text evidence="9">Component of the heterotrimeric canonical replication protein A complex (RPA).</text>
</comment>
<dbReference type="PANTHER" id="PTHR47165">
    <property type="entry name" value="OS03G0429900 PROTEIN"/>
    <property type="match status" value="1"/>
</dbReference>
<evidence type="ECO:0000259" key="14">
    <source>
        <dbReference type="Pfam" id="PF16900"/>
    </source>
</evidence>
<feature type="compositionally biased region" description="Polar residues" evidence="10">
    <location>
        <begin position="158"/>
        <end position="186"/>
    </location>
</feature>
<dbReference type="InterPro" id="IPR013955">
    <property type="entry name" value="Rep_factor-A_C"/>
</dbReference>
<dbReference type="GO" id="GO:0006260">
    <property type="term" value="P:DNA replication"/>
    <property type="evidence" value="ECO:0007669"/>
    <property type="project" value="UniProtKB-KW"/>
</dbReference>
<sequence length="614" mass="68710">MQLSSGIILDILNGLTPERPVLQVMNTKKIVTANTVDRYRLLVSDGEYVYSHVMLGAQLNRVMENNEVTNFSVIEMTNYVCNTVQGEKRVIIVLDLKVLASGDEVGEKIGNPTTINPAQIPSLANKPKIADQTNVPAQRPVTNVGSKPQSVEHGKPTGPSSGLSGKSLQIKQSSTPTTPTSRVHSISSLTPYQNRWRIRARVTMKSNIRTWNNSRGEGRLFNVNLLDDSGEIRCTGFNDQVGKYYDMLEVNNVYYFSKCTLKTANKQYSNLNCEYEMTMNPETVIEPCNDTTDLPVITFDFVKISDLEKAQPNGNVDVIGVVKVCNDVGTVIGKQSQKEITKRDLQIVDESGVAVNMTLWGEDAVKFDGQGYPIVAVRSAKVSEFHGRSLSVTSGSQLMINPDIKEAHFLRGWFESKGRELNFNTFQAEGGSAGGGHSSNWKNFGQVKSENLGQSDKADYYTAKGTVVFVKKDNCMYQACPTADCNKKVIDQGNGLYRCERCNREFPNYKWRMILSANVADHTDNQWITCFQESAEALLEMKADEIGELREKDETQFDQVMQNVLFKQFTFRMRAKVEKYNDESRLKTVCVTATPVDWKEYGNLLVERLAQLGI</sequence>
<keyword evidence="3 9" id="KW-0235">DNA replication</keyword>
<keyword evidence="6 9" id="KW-0862">Zinc</keyword>
<dbReference type="Pfam" id="PF04057">
    <property type="entry name" value="Rep-A_N"/>
    <property type="match status" value="1"/>
</dbReference>
<dbReference type="FunFam" id="2.40.50.140:FF:000117">
    <property type="entry name" value="Replication protein A subunit"/>
    <property type="match status" value="1"/>
</dbReference>
<evidence type="ECO:0000256" key="9">
    <source>
        <dbReference type="RuleBase" id="RU364130"/>
    </source>
</evidence>
<keyword evidence="4 9" id="KW-0479">Metal-binding</keyword>
<evidence type="ECO:0000256" key="4">
    <source>
        <dbReference type="ARBA" id="ARBA00022723"/>
    </source>
</evidence>
<evidence type="ECO:0000259" key="12">
    <source>
        <dbReference type="Pfam" id="PF04057"/>
    </source>
</evidence>
<dbReference type="SUPFAM" id="SSF50249">
    <property type="entry name" value="Nucleic acid-binding proteins"/>
    <property type="match status" value="4"/>
</dbReference>
<proteinExistence type="inferred from homology"/>
<dbReference type="Pfam" id="PF08646">
    <property type="entry name" value="Rep_fac-A_C"/>
    <property type="match status" value="1"/>
</dbReference>
<dbReference type="Pfam" id="PF01336">
    <property type="entry name" value="tRNA_anti-codon"/>
    <property type="match status" value="1"/>
</dbReference>
<dbReference type="CDD" id="cd04477">
    <property type="entry name" value="RPA1N"/>
    <property type="match status" value="1"/>
</dbReference>
<dbReference type="Pfam" id="PF16900">
    <property type="entry name" value="REPA_OB_2"/>
    <property type="match status" value="1"/>
</dbReference>
<dbReference type="GO" id="GO:0003677">
    <property type="term" value="F:DNA binding"/>
    <property type="evidence" value="ECO:0007669"/>
    <property type="project" value="UniProtKB-KW"/>
</dbReference>
<protein>
    <recommendedName>
        <fullName evidence="9">Replication protein A subunit</fullName>
    </recommendedName>
</protein>
<evidence type="ECO:0000313" key="16">
    <source>
        <dbReference type="Proteomes" id="UP001497497"/>
    </source>
</evidence>
<dbReference type="EMBL" id="CAXITT010000281">
    <property type="protein sequence ID" value="CAL1538002.1"/>
    <property type="molecule type" value="Genomic_DNA"/>
</dbReference>
<dbReference type="InterPro" id="IPR031657">
    <property type="entry name" value="REPA_OB_2"/>
</dbReference>
<dbReference type="Proteomes" id="UP001497497">
    <property type="component" value="Unassembled WGS sequence"/>
</dbReference>
<evidence type="ECO:0000259" key="11">
    <source>
        <dbReference type="Pfam" id="PF01336"/>
    </source>
</evidence>
<feature type="compositionally biased region" description="Polar residues" evidence="10">
    <location>
        <begin position="133"/>
        <end position="149"/>
    </location>
</feature>
<feature type="region of interest" description="Disordered" evidence="10">
    <location>
        <begin position="133"/>
        <end position="186"/>
    </location>
</feature>
<dbReference type="FunFam" id="2.40.50.140:FF:000041">
    <property type="entry name" value="Replication protein A subunit"/>
    <property type="match status" value="1"/>
</dbReference>
<evidence type="ECO:0000259" key="13">
    <source>
        <dbReference type="Pfam" id="PF08646"/>
    </source>
</evidence>
<feature type="domain" description="OB" evidence="11">
    <location>
        <begin position="196"/>
        <end position="278"/>
    </location>
</feature>
<dbReference type="GO" id="GO:0006310">
    <property type="term" value="P:DNA recombination"/>
    <property type="evidence" value="ECO:0007669"/>
    <property type="project" value="InterPro"/>
</dbReference>
<comment type="subcellular location">
    <subcellularLocation>
        <location evidence="1 9">Nucleus</location>
    </subcellularLocation>
</comment>
<keyword evidence="8 9" id="KW-0539">Nucleus</keyword>
<dbReference type="GO" id="GO:0006281">
    <property type="term" value="P:DNA repair"/>
    <property type="evidence" value="ECO:0007669"/>
    <property type="project" value="InterPro"/>
</dbReference>
<dbReference type="NCBIfam" id="TIGR00617">
    <property type="entry name" value="rpa1"/>
    <property type="match status" value="1"/>
</dbReference>
<reference evidence="15 16" key="1">
    <citation type="submission" date="2024-04" db="EMBL/GenBank/DDBJ databases">
        <authorList>
            <consortium name="Genoscope - CEA"/>
            <person name="William W."/>
        </authorList>
    </citation>
    <scope>NUCLEOTIDE SEQUENCE [LARGE SCALE GENOMIC DNA]</scope>
</reference>
<evidence type="ECO:0000313" key="15">
    <source>
        <dbReference type="EMBL" id="CAL1538002.1"/>
    </source>
</evidence>
<evidence type="ECO:0000256" key="7">
    <source>
        <dbReference type="ARBA" id="ARBA00023125"/>
    </source>
</evidence>
<comment type="caution">
    <text evidence="15">The sequence shown here is derived from an EMBL/GenBank/DDBJ whole genome shotgun (WGS) entry which is preliminary data.</text>
</comment>
<evidence type="ECO:0000256" key="2">
    <source>
        <dbReference type="ARBA" id="ARBA00005690"/>
    </source>
</evidence>
<dbReference type="GO" id="GO:0005634">
    <property type="term" value="C:nucleus"/>
    <property type="evidence" value="ECO:0007669"/>
    <property type="project" value="UniProtKB-SubCell"/>
</dbReference>
<dbReference type="FunFam" id="2.40.50.140:FF:000064">
    <property type="entry name" value="Replication protein A subunit"/>
    <property type="match status" value="1"/>
</dbReference>
<name>A0AAV2HWV6_LYMST</name>
<dbReference type="CDD" id="cd04474">
    <property type="entry name" value="RPA1_DBD_A"/>
    <property type="match status" value="1"/>
</dbReference>
<evidence type="ECO:0000256" key="5">
    <source>
        <dbReference type="ARBA" id="ARBA00022771"/>
    </source>
</evidence>
<feature type="domain" description="Replication factor A C-terminal" evidence="13">
    <location>
        <begin position="460"/>
        <end position="604"/>
    </location>
</feature>
<evidence type="ECO:0000256" key="10">
    <source>
        <dbReference type="SAM" id="MobiDB-lite"/>
    </source>
</evidence>
<dbReference type="InterPro" id="IPR004591">
    <property type="entry name" value="Rfa1"/>
</dbReference>
<dbReference type="InterPro" id="IPR004365">
    <property type="entry name" value="NA-bd_OB_tRNA"/>
</dbReference>
<feature type="domain" description="Replication protein A OB" evidence="14">
    <location>
        <begin position="304"/>
        <end position="401"/>
    </location>
</feature>
<comment type="similarity">
    <text evidence="2 9">Belongs to the replication factor A protein 1 family.</text>
</comment>
<gene>
    <name evidence="15" type="ORF">GSLYS_00011823001</name>
</gene>
<comment type="function">
    <text evidence="9">As part of the heterotrimeric replication protein A complex (RPA/RP-A), binds and stabilizes single-stranded DNA intermediates, that form during DNA replication or upon DNA stress. It prevents their reannealing and in parallel, recruits and activates different proteins and complexes involved in DNA metabolism. Thereby, it plays an essential role both in DNA replication and the cellular response to DNA damage.</text>
</comment>
<keyword evidence="7 9" id="KW-0238">DNA-binding</keyword>
<feature type="domain" description="Replication factor-A protein 1 N-terminal" evidence="12">
    <location>
        <begin position="3"/>
        <end position="100"/>
    </location>
</feature>
<accession>A0AAV2HWV6</accession>
<dbReference type="CDD" id="cd04475">
    <property type="entry name" value="RPA1_DBD_B"/>
    <property type="match status" value="1"/>
</dbReference>
<keyword evidence="16" id="KW-1185">Reference proteome</keyword>
<dbReference type="Gene3D" id="2.40.50.140">
    <property type="entry name" value="Nucleic acid-binding proteins"/>
    <property type="match status" value="4"/>
</dbReference>
<evidence type="ECO:0000256" key="3">
    <source>
        <dbReference type="ARBA" id="ARBA00022705"/>
    </source>
</evidence>
<organism evidence="15 16">
    <name type="scientific">Lymnaea stagnalis</name>
    <name type="common">Great pond snail</name>
    <name type="synonym">Helix stagnalis</name>
    <dbReference type="NCBI Taxonomy" id="6523"/>
    <lineage>
        <taxon>Eukaryota</taxon>
        <taxon>Metazoa</taxon>
        <taxon>Spiralia</taxon>
        <taxon>Lophotrochozoa</taxon>
        <taxon>Mollusca</taxon>
        <taxon>Gastropoda</taxon>
        <taxon>Heterobranchia</taxon>
        <taxon>Euthyneura</taxon>
        <taxon>Panpulmonata</taxon>
        <taxon>Hygrophila</taxon>
        <taxon>Lymnaeoidea</taxon>
        <taxon>Lymnaeidae</taxon>
        <taxon>Lymnaea</taxon>
    </lineage>
</organism>
<dbReference type="InterPro" id="IPR047192">
    <property type="entry name" value="Euk_RPA1_DBD_C"/>
</dbReference>
<keyword evidence="5 9" id="KW-0863">Zinc-finger</keyword>